<dbReference type="NCBIfam" id="TIGR00466">
    <property type="entry name" value="kdsB"/>
    <property type="match status" value="1"/>
</dbReference>
<dbReference type="FunFam" id="3.90.550.10:FF:000011">
    <property type="entry name" value="3-deoxy-manno-octulosonate cytidylyltransferase"/>
    <property type="match status" value="1"/>
</dbReference>
<dbReference type="GO" id="GO:0016020">
    <property type="term" value="C:membrane"/>
    <property type="evidence" value="ECO:0007669"/>
    <property type="project" value="UniProtKB-SubCell"/>
</dbReference>
<dbReference type="EMBL" id="SMLK01000001">
    <property type="protein sequence ID" value="TFZ08295.1"/>
    <property type="molecule type" value="Genomic_DNA"/>
</dbReference>
<evidence type="ECO:0000256" key="5">
    <source>
        <dbReference type="HAMAP-Rule" id="MF_00057"/>
    </source>
</evidence>
<evidence type="ECO:0000256" key="1">
    <source>
        <dbReference type="ARBA" id="ARBA00004370"/>
    </source>
</evidence>
<dbReference type="SUPFAM" id="SSF53448">
    <property type="entry name" value="Nucleotide-diphospho-sugar transferases"/>
    <property type="match status" value="1"/>
</dbReference>
<keyword evidence="5" id="KW-0963">Cytoplasm</keyword>
<dbReference type="AlphaFoldDB" id="A0A4Z0CDC4"/>
<gene>
    <name evidence="5" type="primary">kdsB</name>
    <name evidence="6" type="ORF">EZ216_03810</name>
</gene>
<proteinExistence type="inferred from homology"/>
<dbReference type="InterPro" id="IPR004528">
    <property type="entry name" value="KdsB"/>
</dbReference>
<evidence type="ECO:0000313" key="7">
    <source>
        <dbReference type="Proteomes" id="UP000297839"/>
    </source>
</evidence>
<dbReference type="NCBIfam" id="NF003952">
    <property type="entry name" value="PRK05450.1-5"/>
    <property type="match status" value="1"/>
</dbReference>
<dbReference type="CDD" id="cd02517">
    <property type="entry name" value="CMP-KDO-Synthetase"/>
    <property type="match status" value="1"/>
</dbReference>
<dbReference type="GO" id="GO:0008690">
    <property type="term" value="F:3-deoxy-manno-octulosonate cytidylyltransferase activity"/>
    <property type="evidence" value="ECO:0007669"/>
    <property type="project" value="UniProtKB-UniRule"/>
</dbReference>
<dbReference type="GO" id="GO:0005829">
    <property type="term" value="C:cytosol"/>
    <property type="evidence" value="ECO:0007669"/>
    <property type="project" value="TreeGrafter"/>
</dbReference>
<dbReference type="PANTHER" id="PTHR42866">
    <property type="entry name" value="3-DEOXY-MANNO-OCTULOSONATE CYTIDYLYLTRANSFERASE"/>
    <property type="match status" value="1"/>
</dbReference>
<dbReference type="HAMAP" id="MF_00057">
    <property type="entry name" value="KdsB"/>
    <property type="match status" value="1"/>
</dbReference>
<organism evidence="6 7">
    <name type="scientific">Ramlibacter humi</name>
    <dbReference type="NCBI Taxonomy" id="2530451"/>
    <lineage>
        <taxon>Bacteria</taxon>
        <taxon>Pseudomonadati</taxon>
        <taxon>Pseudomonadota</taxon>
        <taxon>Betaproteobacteria</taxon>
        <taxon>Burkholderiales</taxon>
        <taxon>Comamonadaceae</taxon>
        <taxon>Ramlibacter</taxon>
    </lineage>
</organism>
<dbReference type="Proteomes" id="UP000297839">
    <property type="component" value="Unassembled WGS sequence"/>
</dbReference>
<evidence type="ECO:0000256" key="3">
    <source>
        <dbReference type="ARBA" id="ARBA00022695"/>
    </source>
</evidence>
<comment type="caution">
    <text evidence="6">The sequence shown here is derived from an EMBL/GenBank/DDBJ whole genome shotgun (WGS) entry which is preliminary data.</text>
</comment>
<protein>
    <recommendedName>
        <fullName evidence="5">3-deoxy-manno-octulosonate cytidylyltransferase</fullName>
        <ecNumber evidence="5">2.7.7.38</ecNumber>
    </recommendedName>
    <alternativeName>
        <fullName evidence="5">CMP-2-keto-3-deoxyoctulosonic acid synthase</fullName>
        <shortName evidence="5">CKS</shortName>
        <shortName evidence="5">CMP-KDO synthase</shortName>
    </alternativeName>
</protein>
<dbReference type="InterPro" id="IPR029044">
    <property type="entry name" value="Nucleotide-diphossugar_trans"/>
</dbReference>
<dbReference type="GO" id="GO:0033468">
    <property type="term" value="P:CMP-keto-3-deoxy-D-manno-octulosonic acid biosynthetic process"/>
    <property type="evidence" value="ECO:0007669"/>
    <property type="project" value="UniProtKB-UniRule"/>
</dbReference>
<sequence>MASRSCSRKKRARCPTKSSSTCLRARRWPDAVGFTVLIPARLASSRLPNKPLADIAGKPMVVRVAERARGSSATRIVVAADSEAILRACRDHGVQAVLTDPAHPSGTDRLAEASRVLGLPDDEVVVNVQGDEPLIDPSLIDAVAALLDQRRDVPMGTAAHPLHAVEEFTNPNVVKVVTDAQGIALYFSRAPIAWWRDGFAGGIRSLPDPAPLRHVGIYSYRAGFLRTFPALPPAPLEGLEALEQLRALWHGHRIAVHVTQDAPGPGIDTPEDLERVRAVFMASP</sequence>
<evidence type="ECO:0000256" key="4">
    <source>
        <dbReference type="ARBA" id="ARBA00022985"/>
    </source>
</evidence>
<accession>A0A4Z0CDC4</accession>
<dbReference type="EC" id="2.7.7.38" evidence="5"/>
<name>A0A4Z0CDC4_9BURK</name>
<keyword evidence="2 5" id="KW-0808">Transferase</keyword>
<dbReference type="OrthoDB" id="9815559at2"/>
<comment type="subcellular location">
    <subcellularLocation>
        <location evidence="5">Cytoplasm</location>
    </subcellularLocation>
    <subcellularLocation>
        <location evidence="1">Membrane</location>
    </subcellularLocation>
</comment>
<reference evidence="6 7" key="1">
    <citation type="submission" date="2019-03" db="EMBL/GenBank/DDBJ databases">
        <title>Ramlibacter sp. 18x22-1, whole genome shotgun sequence.</title>
        <authorList>
            <person name="Zhang X."/>
            <person name="Feng G."/>
            <person name="Zhu H."/>
        </authorList>
    </citation>
    <scope>NUCLEOTIDE SEQUENCE [LARGE SCALE GENOMIC DNA]</scope>
    <source>
        <strain evidence="6 7">18x22-1</strain>
    </source>
</reference>
<evidence type="ECO:0000256" key="2">
    <source>
        <dbReference type="ARBA" id="ARBA00022679"/>
    </source>
</evidence>
<comment type="similarity">
    <text evidence="5">Belongs to the KdsB family.</text>
</comment>
<comment type="catalytic activity">
    <reaction evidence="5">
        <text>3-deoxy-alpha-D-manno-oct-2-ulosonate + CTP = CMP-3-deoxy-beta-D-manno-octulosonate + diphosphate</text>
        <dbReference type="Rhea" id="RHEA:23448"/>
        <dbReference type="ChEBI" id="CHEBI:33019"/>
        <dbReference type="ChEBI" id="CHEBI:37563"/>
        <dbReference type="ChEBI" id="CHEBI:85986"/>
        <dbReference type="ChEBI" id="CHEBI:85987"/>
        <dbReference type="EC" id="2.7.7.38"/>
    </reaction>
</comment>
<comment type="pathway">
    <text evidence="5">Nucleotide-sugar biosynthesis; CMP-3-deoxy-D-manno-octulosonate biosynthesis; CMP-3-deoxy-D-manno-octulosonate from 3-deoxy-D-manno-octulosonate and CTP: step 1/1.</text>
</comment>
<keyword evidence="4 5" id="KW-0448">Lipopolysaccharide biosynthesis</keyword>
<evidence type="ECO:0000313" key="6">
    <source>
        <dbReference type="EMBL" id="TFZ08295.1"/>
    </source>
</evidence>
<dbReference type="InterPro" id="IPR003329">
    <property type="entry name" value="Cytidylyl_trans"/>
</dbReference>
<comment type="function">
    <text evidence="5">Activates KDO (a required 8-carbon sugar) for incorporation into bacterial lipopolysaccharide in Gram-negative bacteria.</text>
</comment>
<keyword evidence="7" id="KW-1185">Reference proteome</keyword>
<keyword evidence="3 5" id="KW-0548">Nucleotidyltransferase</keyword>
<dbReference type="Pfam" id="PF02348">
    <property type="entry name" value="CTP_transf_3"/>
    <property type="match status" value="1"/>
</dbReference>
<dbReference type="NCBIfam" id="NF009905">
    <property type="entry name" value="PRK13368.1"/>
    <property type="match status" value="1"/>
</dbReference>
<dbReference type="PANTHER" id="PTHR42866:SF2">
    <property type="entry name" value="3-DEOXY-MANNO-OCTULOSONATE CYTIDYLYLTRANSFERASE, MITOCHONDRIAL"/>
    <property type="match status" value="1"/>
</dbReference>
<dbReference type="Gene3D" id="3.90.550.10">
    <property type="entry name" value="Spore Coat Polysaccharide Biosynthesis Protein SpsA, Chain A"/>
    <property type="match status" value="1"/>
</dbReference>
<dbReference type="GO" id="GO:0009103">
    <property type="term" value="P:lipopolysaccharide biosynthetic process"/>
    <property type="evidence" value="ECO:0007669"/>
    <property type="project" value="UniProtKB-UniRule"/>
</dbReference>
<dbReference type="UniPathway" id="UPA00358">
    <property type="reaction ID" value="UER00476"/>
</dbReference>